<keyword evidence="3" id="KW-1185">Reference proteome</keyword>
<dbReference type="HOGENOM" id="CLU_007654_4_0_1"/>
<feature type="region of interest" description="Disordered" evidence="1">
    <location>
        <begin position="1"/>
        <end position="127"/>
    </location>
</feature>
<sequence length="341" mass="36719">MRGRVGLQLPARTVIPNPHERTPPPPSTPLKGEKDGRVKDYTTVTDAVQPEVERRGLSIGYRPQAGSPSPLPPPPSPTYPKQPHHVDTTRLGKTAARLHADAVHDPGDETDTPGSQPPSVRLEGEKDKALSLYVEAYHIEADDNDIGMVDHDHDTQQSPRRPVGTPDGNEHRPSKPTEPPDEKEGGQGVDDEGVVDKSREVKGQIEGQSEGEDGDPNGGTNDNEDDATSGTTPKSKQVEAEPLADDETSQQRDATYSPREPATSSRTPQDGTYESQPAPVYGIRTTSYGRVNDHTGQSDATETVQSCRGSIPGLPNLRTKGTEARTSTPPTHLQATNYHIG</sequence>
<dbReference type="AlphaFoldDB" id="A0A0C9TBT3"/>
<evidence type="ECO:0000313" key="2">
    <source>
        <dbReference type="EMBL" id="KIJ08523.1"/>
    </source>
</evidence>
<feature type="compositionally biased region" description="Polar residues" evidence="1">
    <location>
        <begin position="284"/>
        <end position="308"/>
    </location>
</feature>
<evidence type="ECO:0000313" key="3">
    <source>
        <dbReference type="Proteomes" id="UP000053647"/>
    </source>
</evidence>
<feature type="compositionally biased region" description="Polar residues" evidence="1">
    <location>
        <begin position="262"/>
        <end position="275"/>
    </location>
</feature>
<feature type="compositionally biased region" description="Basic and acidic residues" evidence="1">
    <location>
        <begin position="98"/>
        <end position="107"/>
    </location>
</feature>
<accession>A0A0C9TBT3</accession>
<dbReference type="Proteomes" id="UP000053647">
    <property type="component" value="Unassembled WGS sequence"/>
</dbReference>
<feature type="compositionally biased region" description="Pro residues" evidence="1">
    <location>
        <begin position="69"/>
        <end position="80"/>
    </location>
</feature>
<feature type="compositionally biased region" description="Basic and acidic residues" evidence="1">
    <location>
        <begin position="31"/>
        <end position="40"/>
    </location>
</feature>
<feature type="region of interest" description="Disordered" evidence="1">
    <location>
        <begin position="142"/>
        <end position="341"/>
    </location>
</feature>
<reference evidence="3" key="2">
    <citation type="submission" date="2015-01" db="EMBL/GenBank/DDBJ databases">
        <title>Evolutionary Origins and Diversification of the Mycorrhizal Mutualists.</title>
        <authorList>
            <consortium name="DOE Joint Genome Institute"/>
            <consortium name="Mycorrhizal Genomics Consortium"/>
            <person name="Kohler A."/>
            <person name="Kuo A."/>
            <person name="Nagy L.G."/>
            <person name="Floudas D."/>
            <person name="Copeland A."/>
            <person name="Barry K.W."/>
            <person name="Cichocki N."/>
            <person name="Veneault-Fourrey C."/>
            <person name="LaButti K."/>
            <person name="Lindquist E.A."/>
            <person name="Lipzen A."/>
            <person name="Lundell T."/>
            <person name="Morin E."/>
            <person name="Murat C."/>
            <person name="Riley R."/>
            <person name="Ohm R."/>
            <person name="Sun H."/>
            <person name="Tunlid A."/>
            <person name="Henrissat B."/>
            <person name="Grigoriev I.V."/>
            <person name="Hibbett D.S."/>
            <person name="Martin F."/>
        </authorList>
    </citation>
    <scope>NUCLEOTIDE SEQUENCE [LARGE SCALE GENOMIC DNA]</scope>
    <source>
        <strain evidence="3">ATCC 200175</strain>
    </source>
</reference>
<protein>
    <submittedName>
        <fullName evidence="2">Uncharacterized protein</fullName>
    </submittedName>
</protein>
<name>A0A0C9TBT3_PAXIN</name>
<dbReference type="EMBL" id="KN819605">
    <property type="protein sequence ID" value="KIJ08523.1"/>
    <property type="molecule type" value="Genomic_DNA"/>
</dbReference>
<feature type="compositionally biased region" description="Basic and acidic residues" evidence="1">
    <location>
        <begin position="194"/>
        <end position="203"/>
    </location>
</feature>
<organism evidence="2 3">
    <name type="scientific">Paxillus involutus ATCC 200175</name>
    <dbReference type="NCBI Taxonomy" id="664439"/>
    <lineage>
        <taxon>Eukaryota</taxon>
        <taxon>Fungi</taxon>
        <taxon>Dikarya</taxon>
        <taxon>Basidiomycota</taxon>
        <taxon>Agaricomycotina</taxon>
        <taxon>Agaricomycetes</taxon>
        <taxon>Agaricomycetidae</taxon>
        <taxon>Boletales</taxon>
        <taxon>Paxilineae</taxon>
        <taxon>Paxillaceae</taxon>
        <taxon>Paxillus</taxon>
    </lineage>
</organism>
<feature type="compositionally biased region" description="Polar residues" evidence="1">
    <location>
        <begin position="324"/>
        <end position="341"/>
    </location>
</feature>
<gene>
    <name evidence="2" type="ORF">PAXINDRAFT_18350</name>
</gene>
<feature type="compositionally biased region" description="Basic and acidic residues" evidence="1">
    <location>
        <begin position="168"/>
        <end position="185"/>
    </location>
</feature>
<evidence type="ECO:0000256" key="1">
    <source>
        <dbReference type="SAM" id="MobiDB-lite"/>
    </source>
</evidence>
<proteinExistence type="predicted"/>
<reference evidence="2 3" key="1">
    <citation type="submission" date="2014-06" db="EMBL/GenBank/DDBJ databases">
        <authorList>
            <consortium name="DOE Joint Genome Institute"/>
            <person name="Kuo A."/>
            <person name="Kohler A."/>
            <person name="Nagy L.G."/>
            <person name="Floudas D."/>
            <person name="Copeland A."/>
            <person name="Barry K.W."/>
            <person name="Cichocki N."/>
            <person name="Veneault-Fourrey C."/>
            <person name="LaButti K."/>
            <person name="Lindquist E.A."/>
            <person name="Lipzen A."/>
            <person name="Lundell T."/>
            <person name="Morin E."/>
            <person name="Murat C."/>
            <person name="Sun H."/>
            <person name="Tunlid A."/>
            <person name="Henrissat B."/>
            <person name="Grigoriev I.V."/>
            <person name="Hibbett D.S."/>
            <person name="Martin F."/>
            <person name="Nordberg H.P."/>
            <person name="Cantor M.N."/>
            <person name="Hua S.X."/>
        </authorList>
    </citation>
    <scope>NUCLEOTIDE SEQUENCE [LARGE SCALE GENOMIC DNA]</scope>
    <source>
        <strain evidence="2 3">ATCC 200175</strain>
    </source>
</reference>